<gene>
    <name evidence="6" type="ORF">PX653_11370</name>
</gene>
<protein>
    <submittedName>
        <fullName evidence="6">4Fe-4S binding protein</fullName>
    </submittedName>
</protein>
<evidence type="ECO:0000256" key="3">
    <source>
        <dbReference type="ARBA" id="ARBA00023004"/>
    </source>
</evidence>
<keyword evidence="3" id="KW-0408">Iron</keyword>
<keyword evidence="1" id="KW-0004">4Fe-4S</keyword>
<evidence type="ECO:0000313" key="6">
    <source>
        <dbReference type="EMBL" id="WEF35321.1"/>
    </source>
</evidence>
<accession>A0ABY8BI20</accession>
<dbReference type="EMBL" id="CP119083">
    <property type="protein sequence ID" value="WEF35321.1"/>
    <property type="molecule type" value="Genomic_DNA"/>
</dbReference>
<name>A0ABY8BI20_9BURK</name>
<dbReference type="Gene3D" id="3.30.70.20">
    <property type="match status" value="2"/>
</dbReference>
<evidence type="ECO:0000313" key="7">
    <source>
        <dbReference type="Proteomes" id="UP001216510"/>
    </source>
</evidence>
<sequence>MNLPYFPAALPSDAHGATQAALAALAALPPTEAQDAVTYRSAGNTLVIGHARDPAALALADYLARALPVTLLLRGDAPAAPARTYPVFVADRVALTGWLGAFAVRWQAGAGEARSASFDLVLDLGERALIGTHQPPHGYHAPGVDPAARQAAADALLDLVGDFEKPKYFAYRERLCAHGRNALTGCSACVDICSAGAIAGAGDVIKVNPYLCAGCGACTTVCPTGALSYAYPTATQLGRRLKAALQAYRAAGGSAAVVLFHDAGQVPVAGPGVIPFALHHTAASGIDVWLSAMAYGAAGVAVQLAGTEAPQYVAALERQMALAQAILDGLGYAGPHFTLGAASDCARGAVPPEPATFDIAAGKRDTLEYALDHLHRHAPAQPQTVALAAGAPFGAIALNTAACSLCMACVGACPASALQGGDTLPQLRFVEKNCVQCGLCANTCPEQAIRLVPRMSFKDTRNVPFVLHGSQPFHCIRCNKPFATLHMIENMLAKLGGHAAFAGNPERMKMCGDCRVVDMMVPQDEMQVIPLRRV</sequence>
<feature type="domain" description="4Fe-4S ferredoxin-type" evidence="5">
    <location>
        <begin position="394"/>
        <end position="423"/>
    </location>
</feature>
<dbReference type="PROSITE" id="PS00198">
    <property type="entry name" value="4FE4S_FER_1"/>
    <property type="match status" value="2"/>
</dbReference>
<dbReference type="SUPFAM" id="SSF54862">
    <property type="entry name" value="4Fe-4S ferredoxins"/>
    <property type="match status" value="1"/>
</dbReference>
<evidence type="ECO:0000256" key="1">
    <source>
        <dbReference type="ARBA" id="ARBA00022485"/>
    </source>
</evidence>
<dbReference type="InterPro" id="IPR050572">
    <property type="entry name" value="Fe-S_Ferredoxin"/>
</dbReference>
<organism evidence="6 7">
    <name type="scientific">Pseudoduganella chitinolytica</name>
    <dbReference type="NCBI Taxonomy" id="34070"/>
    <lineage>
        <taxon>Bacteria</taxon>
        <taxon>Pseudomonadati</taxon>
        <taxon>Pseudomonadota</taxon>
        <taxon>Betaproteobacteria</taxon>
        <taxon>Burkholderiales</taxon>
        <taxon>Oxalobacteraceae</taxon>
        <taxon>Telluria group</taxon>
        <taxon>Pseudoduganella</taxon>
    </lineage>
</organism>
<dbReference type="Proteomes" id="UP001216510">
    <property type="component" value="Chromosome"/>
</dbReference>
<evidence type="ECO:0000256" key="4">
    <source>
        <dbReference type="ARBA" id="ARBA00023014"/>
    </source>
</evidence>
<dbReference type="InterPro" id="IPR017900">
    <property type="entry name" value="4Fe4S_Fe_S_CS"/>
</dbReference>
<keyword evidence="2" id="KW-0479">Metal-binding</keyword>
<dbReference type="PANTHER" id="PTHR43687:SF4">
    <property type="entry name" value="BLR5484 PROTEIN"/>
    <property type="match status" value="1"/>
</dbReference>
<evidence type="ECO:0000256" key="2">
    <source>
        <dbReference type="ARBA" id="ARBA00022723"/>
    </source>
</evidence>
<dbReference type="InterPro" id="IPR017896">
    <property type="entry name" value="4Fe4S_Fe-S-bd"/>
</dbReference>
<feature type="domain" description="4Fe-4S ferredoxin-type" evidence="5">
    <location>
        <begin position="425"/>
        <end position="454"/>
    </location>
</feature>
<reference evidence="6 7" key="1">
    <citation type="submission" date="2023-02" db="EMBL/GenBank/DDBJ databases">
        <title>Gemone sequence of Telluria chitinolytica ACM 3522T.</title>
        <authorList>
            <person name="Frediansyah A."/>
            <person name="Miess H."/>
            <person name="Gross H."/>
        </authorList>
    </citation>
    <scope>NUCLEOTIDE SEQUENCE [LARGE SCALE GENOMIC DNA]</scope>
    <source>
        <strain evidence="6 7">ACM 3522</strain>
    </source>
</reference>
<dbReference type="RefSeq" id="WP_277417985.1">
    <property type="nucleotide sequence ID" value="NZ_CP119083.1"/>
</dbReference>
<dbReference type="PANTHER" id="PTHR43687">
    <property type="entry name" value="ADENYLYLSULFATE REDUCTASE, BETA SUBUNIT"/>
    <property type="match status" value="1"/>
</dbReference>
<dbReference type="Pfam" id="PF00037">
    <property type="entry name" value="Fer4"/>
    <property type="match status" value="1"/>
</dbReference>
<dbReference type="Pfam" id="PF13187">
    <property type="entry name" value="Fer4_9"/>
    <property type="match status" value="1"/>
</dbReference>
<evidence type="ECO:0000259" key="5">
    <source>
        <dbReference type="PROSITE" id="PS51379"/>
    </source>
</evidence>
<feature type="domain" description="4Fe-4S ferredoxin-type" evidence="5">
    <location>
        <begin position="203"/>
        <end position="232"/>
    </location>
</feature>
<dbReference type="PROSITE" id="PS51379">
    <property type="entry name" value="4FE4S_FER_2"/>
    <property type="match status" value="3"/>
</dbReference>
<proteinExistence type="predicted"/>
<keyword evidence="7" id="KW-1185">Reference proteome</keyword>
<keyword evidence="4" id="KW-0411">Iron-sulfur</keyword>